<evidence type="ECO:0000256" key="9">
    <source>
        <dbReference type="ARBA" id="ARBA00023136"/>
    </source>
</evidence>
<comment type="caution">
    <text evidence="12">The sequence shown here is derived from an EMBL/GenBank/DDBJ whole genome shotgun (WGS) entry which is preliminary data.</text>
</comment>
<evidence type="ECO:0000256" key="7">
    <source>
        <dbReference type="ARBA" id="ARBA00022989"/>
    </source>
</evidence>
<evidence type="ECO:0000256" key="3">
    <source>
        <dbReference type="ARBA" id="ARBA00022676"/>
    </source>
</evidence>
<dbReference type="Proteomes" id="UP001515480">
    <property type="component" value="Unassembled WGS sequence"/>
</dbReference>
<evidence type="ECO:0000256" key="10">
    <source>
        <dbReference type="RuleBase" id="RU363063"/>
    </source>
</evidence>
<keyword evidence="4" id="KW-0808">Transferase</keyword>
<evidence type="ECO:0000256" key="2">
    <source>
        <dbReference type="ARBA" id="ARBA00008661"/>
    </source>
</evidence>
<accession>A0AB34K0G2</accession>
<keyword evidence="13" id="KW-1185">Reference proteome</keyword>
<evidence type="ECO:0000256" key="4">
    <source>
        <dbReference type="ARBA" id="ARBA00022679"/>
    </source>
</evidence>
<evidence type="ECO:0000313" key="12">
    <source>
        <dbReference type="EMBL" id="KAL1526616.1"/>
    </source>
</evidence>
<dbReference type="InterPro" id="IPR002659">
    <property type="entry name" value="Glyco_trans_31"/>
</dbReference>
<evidence type="ECO:0000313" key="13">
    <source>
        <dbReference type="Proteomes" id="UP001515480"/>
    </source>
</evidence>
<feature type="signal peptide" evidence="11">
    <location>
        <begin position="1"/>
        <end position="16"/>
    </location>
</feature>
<name>A0AB34K0G2_PRYPA</name>
<evidence type="ECO:0000256" key="1">
    <source>
        <dbReference type="ARBA" id="ARBA00004323"/>
    </source>
</evidence>
<gene>
    <name evidence="12" type="ORF">AB1Y20_015320</name>
</gene>
<proteinExistence type="inferred from homology"/>
<keyword evidence="9" id="KW-0472">Membrane</keyword>
<protein>
    <recommendedName>
        <fullName evidence="10">Hexosyltransferase</fullName>
        <ecNumber evidence="10">2.4.1.-</ecNumber>
    </recommendedName>
</protein>
<keyword evidence="3 10" id="KW-0328">Glycosyltransferase</keyword>
<organism evidence="12 13">
    <name type="scientific">Prymnesium parvum</name>
    <name type="common">Toxic golden alga</name>
    <dbReference type="NCBI Taxonomy" id="97485"/>
    <lineage>
        <taxon>Eukaryota</taxon>
        <taxon>Haptista</taxon>
        <taxon>Haptophyta</taxon>
        <taxon>Prymnesiophyceae</taxon>
        <taxon>Prymnesiales</taxon>
        <taxon>Prymnesiaceae</taxon>
        <taxon>Prymnesium</taxon>
    </lineage>
</organism>
<dbReference type="GO" id="GO:0000139">
    <property type="term" value="C:Golgi membrane"/>
    <property type="evidence" value="ECO:0007669"/>
    <property type="project" value="UniProtKB-SubCell"/>
</dbReference>
<keyword evidence="8 10" id="KW-0333">Golgi apparatus</keyword>
<dbReference type="PANTHER" id="PTHR11214">
    <property type="entry name" value="BETA-1,3-N-ACETYLGLUCOSAMINYLTRANSFERASE"/>
    <property type="match status" value="1"/>
</dbReference>
<keyword evidence="7" id="KW-1133">Transmembrane helix</keyword>
<keyword evidence="11" id="KW-0732">Signal</keyword>
<dbReference type="EMBL" id="JBGBPQ010000003">
    <property type="protein sequence ID" value="KAL1526616.1"/>
    <property type="molecule type" value="Genomic_DNA"/>
</dbReference>
<evidence type="ECO:0000256" key="11">
    <source>
        <dbReference type="SAM" id="SignalP"/>
    </source>
</evidence>
<evidence type="ECO:0000256" key="8">
    <source>
        <dbReference type="ARBA" id="ARBA00023034"/>
    </source>
</evidence>
<comment type="subcellular location">
    <subcellularLocation>
        <location evidence="1 10">Golgi apparatus membrane</location>
        <topology evidence="1 10">Single-pass type II membrane protein</topology>
    </subcellularLocation>
</comment>
<comment type="similarity">
    <text evidence="2 10">Belongs to the glycosyltransferase 31 family.</text>
</comment>
<evidence type="ECO:0000256" key="5">
    <source>
        <dbReference type="ARBA" id="ARBA00022692"/>
    </source>
</evidence>
<reference evidence="12 13" key="1">
    <citation type="journal article" date="2024" name="Science">
        <title>Giant polyketide synthase enzymes in the biosynthesis of giant marine polyether toxins.</title>
        <authorList>
            <person name="Fallon T.R."/>
            <person name="Shende V.V."/>
            <person name="Wierzbicki I.H."/>
            <person name="Pendleton A.L."/>
            <person name="Watervoot N.F."/>
            <person name="Auber R.P."/>
            <person name="Gonzalez D.J."/>
            <person name="Wisecaver J.H."/>
            <person name="Moore B.S."/>
        </authorList>
    </citation>
    <scope>NUCLEOTIDE SEQUENCE [LARGE SCALE GENOMIC DNA]</scope>
    <source>
        <strain evidence="12 13">12B1</strain>
    </source>
</reference>
<keyword evidence="5" id="KW-0812">Transmembrane</keyword>
<dbReference type="GO" id="GO:0016758">
    <property type="term" value="F:hexosyltransferase activity"/>
    <property type="evidence" value="ECO:0007669"/>
    <property type="project" value="InterPro"/>
</dbReference>
<feature type="chain" id="PRO_5044253412" description="Hexosyltransferase" evidence="11">
    <location>
        <begin position="17"/>
        <end position="466"/>
    </location>
</feature>
<sequence length="466" mass="51197">MITLRWLALVLCLAAAVPSNERPHRPFAVPPDQQPHQALDGIHKKLGQQPPRLLVIHRQTLQVEAQVEAHGGPSTTPLVLVGIMSGSEARRAIARCTWLRVGGNVSSVRVLFVVGRPGTHSVVSGDILYVDVREKQRMWNAGAPRPRSNGSEPEVVTGTFTTYLKQNEFLRYAATQKEKFVVRADDDVYISLPMLQAYGALLSELGSNVYAGVFEWYSWKLKGLHSTGFGFSCKAANSRARAPWRNCSQVLSNASWDQHHCVGPFAFAKGPFLLLSTEAARRVVASATFARDLARAKLLASGTEFRVKGRIDDDVHLAFWLSSLPNLRVVRIRRLSWHEQGKWSGAALSHFLAAHKLPWRLYGEMSAKIDGAWNTAKQAAVHLVCSDEPACSSAISAHASSQGTCIIEVRLKTTSTAPVCDGMNGRPTKCPFNKAEPPTAKNCWKTEANTAIVSGQLVNAFHHRDD</sequence>
<dbReference type="EC" id="2.4.1.-" evidence="10"/>
<dbReference type="AlphaFoldDB" id="A0AB34K0G2"/>
<evidence type="ECO:0000256" key="6">
    <source>
        <dbReference type="ARBA" id="ARBA00022968"/>
    </source>
</evidence>
<dbReference type="PANTHER" id="PTHR11214:SF3">
    <property type="entry name" value="BETA-1,3-GALACTOSYLTRANSFERASE 6"/>
    <property type="match status" value="1"/>
</dbReference>
<keyword evidence="6" id="KW-0735">Signal-anchor</keyword>